<protein>
    <submittedName>
        <fullName evidence="6">DUF4870 family protein</fullName>
    </submittedName>
</protein>
<dbReference type="Pfam" id="PF09685">
    <property type="entry name" value="MamF_MmsF"/>
    <property type="match status" value="1"/>
</dbReference>
<evidence type="ECO:0000256" key="3">
    <source>
        <dbReference type="ARBA" id="ARBA00022989"/>
    </source>
</evidence>
<keyword evidence="2 5" id="KW-0812">Transmembrane</keyword>
<evidence type="ECO:0000256" key="4">
    <source>
        <dbReference type="ARBA" id="ARBA00023136"/>
    </source>
</evidence>
<dbReference type="RefSeq" id="WP_068148808.1">
    <property type="nucleotide sequence ID" value="NZ_JBHSCR010000013.1"/>
</dbReference>
<proteinExistence type="predicted"/>
<keyword evidence="7" id="KW-1185">Reference proteome</keyword>
<evidence type="ECO:0000256" key="2">
    <source>
        <dbReference type="ARBA" id="ARBA00022692"/>
    </source>
</evidence>
<dbReference type="Proteomes" id="UP001595776">
    <property type="component" value="Unassembled WGS sequence"/>
</dbReference>
<keyword evidence="4 5" id="KW-0472">Membrane</keyword>
<evidence type="ECO:0000256" key="5">
    <source>
        <dbReference type="SAM" id="Phobius"/>
    </source>
</evidence>
<reference evidence="7" key="1">
    <citation type="journal article" date="2019" name="Int. J. Syst. Evol. Microbiol.">
        <title>The Global Catalogue of Microorganisms (GCM) 10K type strain sequencing project: providing services to taxonomists for standard genome sequencing and annotation.</title>
        <authorList>
            <consortium name="The Broad Institute Genomics Platform"/>
            <consortium name="The Broad Institute Genome Sequencing Center for Infectious Disease"/>
            <person name="Wu L."/>
            <person name="Ma J."/>
        </authorList>
    </citation>
    <scope>NUCLEOTIDE SEQUENCE [LARGE SCALE GENOMIC DNA]</scope>
    <source>
        <strain evidence="7">CGMCC 1.15304</strain>
    </source>
</reference>
<name>A0ABV8UBJ4_9PROT</name>
<comment type="subcellular location">
    <subcellularLocation>
        <location evidence="1">Membrane</location>
        <topology evidence="1">Multi-pass membrane protein</topology>
    </subcellularLocation>
</comment>
<feature type="transmembrane region" description="Helical" evidence="5">
    <location>
        <begin position="20"/>
        <end position="45"/>
    </location>
</feature>
<evidence type="ECO:0000256" key="1">
    <source>
        <dbReference type="ARBA" id="ARBA00004141"/>
    </source>
</evidence>
<comment type="caution">
    <text evidence="6">The sequence shown here is derived from an EMBL/GenBank/DDBJ whole genome shotgun (WGS) entry which is preliminary data.</text>
</comment>
<evidence type="ECO:0000313" key="7">
    <source>
        <dbReference type="Proteomes" id="UP001595776"/>
    </source>
</evidence>
<sequence>MTDTASPHRLRHDTDRRSVVLVYILYLIGLATGGLASVAGVIIAHTKSHHVGGIYRSHLDFQIRTFWLGLVIGLIGVLLTVVLVGFLILAGLFVWMLVRSIKGLMAANDGQPIDNPQTLLW</sequence>
<accession>A0ABV8UBJ4</accession>
<keyword evidence="3 5" id="KW-1133">Transmembrane helix</keyword>
<evidence type="ECO:0000313" key="6">
    <source>
        <dbReference type="EMBL" id="MFC4348542.1"/>
    </source>
</evidence>
<feature type="transmembrane region" description="Helical" evidence="5">
    <location>
        <begin position="65"/>
        <end position="98"/>
    </location>
</feature>
<dbReference type="InterPro" id="IPR019109">
    <property type="entry name" value="MamF_MmsF"/>
</dbReference>
<gene>
    <name evidence="6" type="ORF">ACFO5Q_11880</name>
</gene>
<organism evidence="6 7">
    <name type="scientific">Kordiimonas lipolytica</name>
    <dbReference type="NCBI Taxonomy" id="1662421"/>
    <lineage>
        <taxon>Bacteria</taxon>
        <taxon>Pseudomonadati</taxon>
        <taxon>Pseudomonadota</taxon>
        <taxon>Alphaproteobacteria</taxon>
        <taxon>Kordiimonadales</taxon>
        <taxon>Kordiimonadaceae</taxon>
        <taxon>Kordiimonas</taxon>
    </lineage>
</organism>
<dbReference type="EMBL" id="JBHSCR010000013">
    <property type="protein sequence ID" value="MFC4348542.1"/>
    <property type="molecule type" value="Genomic_DNA"/>
</dbReference>